<evidence type="ECO:0008006" key="3">
    <source>
        <dbReference type="Google" id="ProtNLM"/>
    </source>
</evidence>
<proteinExistence type="predicted"/>
<name>A0A0E4CQY5_MYCLN</name>
<reference evidence="1 2" key="1">
    <citation type="submission" date="2015-03" db="EMBL/GenBank/DDBJ databases">
        <authorList>
            <person name="Urmite Genomes"/>
        </authorList>
    </citation>
    <scope>NUCLEOTIDE SEQUENCE [LARGE SCALE GENOMIC DNA]</scope>
    <source>
        <strain evidence="1 2">CSUR P1491</strain>
    </source>
</reference>
<accession>A0A0E4CQY5</accession>
<dbReference type="EMBL" id="CTEE01000001">
    <property type="protein sequence ID" value="CQD22763.1"/>
    <property type="molecule type" value="Genomic_DNA"/>
</dbReference>
<dbReference type="Proteomes" id="UP000199251">
    <property type="component" value="Unassembled WGS sequence"/>
</dbReference>
<gene>
    <name evidence="1" type="ORF">BN1232_05730</name>
</gene>
<dbReference type="AlphaFoldDB" id="A0A0E4CQY5"/>
<evidence type="ECO:0000313" key="1">
    <source>
        <dbReference type="EMBL" id="CQD22763.1"/>
    </source>
</evidence>
<dbReference type="STRING" id="141349.BN1232_05730"/>
<sequence length="73" mass="8148">MLNSPASIKFTDLKAVCDHNFGAPRNQGTSHHVYRMPWAGNPRINIQKKGSKAKEYQVKQALIVIAKLKEGTD</sequence>
<evidence type="ECO:0000313" key="2">
    <source>
        <dbReference type="Proteomes" id="UP000199251"/>
    </source>
</evidence>
<organism evidence="1 2">
    <name type="scientific">Mycobacterium lentiflavum</name>
    <dbReference type="NCBI Taxonomy" id="141349"/>
    <lineage>
        <taxon>Bacteria</taxon>
        <taxon>Bacillati</taxon>
        <taxon>Actinomycetota</taxon>
        <taxon>Actinomycetes</taxon>
        <taxon>Mycobacteriales</taxon>
        <taxon>Mycobacteriaceae</taxon>
        <taxon>Mycobacterium</taxon>
        <taxon>Mycobacterium simiae complex</taxon>
    </lineage>
</organism>
<dbReference type="OrthoDB" id="308644at2"/>
<protein>
    <recommendedName>
        <fullName evidence="3">Toxin HicA</fullName>
    </recommendedName>
</protein>